<dbReference type="GO" id="GO:0042269">
    <property type="term" value="P:regulation of natural killer cell mediated cytotoxicity"/>
    <property type="evidence" value="ECO:0007669"/>
    <property type="project" value="TreeGrafter"/>
</dbReference>
<dbReference type="Pfam" id="PF00059">
    <property type="entry name" value="Lectin_C"/>
    <property type="match status" value="1"/>
</dbReference>
<dbReference type="Proteomes" id="UP000565785">
    <property type="component" value="Unassembled WGS sequence"/>
</dbReference>
<sequence length="95" mass="10555">PELRQGGDARPNLPPQDLLSSLDQRANRYFWIGLWVPSAEEGWRWLNGSRLEPSRFQLSTGGGGRSCGVLRQGGIDSESCGSRLEWICQRAAARL</sequence>
<dbReference type="PANTHER" id="PTHR46784">
    <property type="entry name" value="KILLER CELL LECTIN-LIKE RECEPTOR SUBFAMILY B MEMBER 1"/>
    <property type="match status" value="1"/>
</dbReference>
<dbReference type="GO" id="GO:0038023">
    <property type="term" value="F:signaling receptor activity"/>
    <property type="evidence" value="ECO:0007669"/>
    <property type="project" value="TreeGrafter"/>
</dbReference>
<evidence type="ECO:0000313" key="4">
    <source>
        <dbReference type="EMBL" id="NXO04029.1"/>
    </source>
</evidence>
<keyword evidence="2" id="KW-1015">Disulfide bond</keyword>
<dbReference type="Gene3D" id="3.10.100.10">
    <property type="entry name" value="Mannose-Binding Protein A, subunit A"/>
    <property type="match status" value="1"/>
</dbReference>
<reference evidence="4 5" key="1">
    <citation type="submission" date="2019-09" db="EMBL/GenBank/DDBJ databases">
        <title>Bird 10,000 Genomes (B10K) Project - Family phase.</title>
        <authorList>
            <person name="Zhang G."/>
        </authorList>
    </citation>
    <scope>NUCLEOTIDE SEQUENCE [LARGE SCALE GENOMIC DNA]</scope>
    <source>
        <strain evidence="4">B10K-DU-002-35</strain>
        <tissue evidence="4">Muscle</tissue>
    </source>
</reference>
<dbReference type="GO" id="GO:0005886">
    <property type="term" value="C:plasma membrane"/>
    <property type="evidence" value="ECO:0007669"/>
    <property type="project" value="TreeGrafter"/>
</dbReference>
<dbReference type="InterPro" id="IPR001304">
    <property type="entry name" value="C-type_lectin-like"/>
</dbReference>
<dbReference type="PROSITE" id="PS50041">
    <property type="entry name" value="C_TYPE_LECTIN_2"/>
    <property type="match status" value="1"/>
</dbReference>
<accession>A0A7L1NWQ1</accession>
<dbReference type="InterPro" id="IPR016186">
    <property type="entry name" value="C-type_lectin-like/link_sf"/>
</dbReference>
<dbReference type="AlphaFoldDB" id="A0A7L1NWQ1"/>
<evidence type="ECO:0000256" key="1">
    <source>
        <dbReference type="ARBA" id="ARBA00022989"/>
    </source>
</evidence>
<keyword evidence="5" id="KW-1185">Reference proteome</keyword>
<dbReference type="GO" id="GO:0009986">
    <property type="term" value="C:cell surface"/>
    <property type="evidence" value="ECO:0007669"/>
    <property type="project" value="TreeGrafter"/>
</dbReference>
<evidence type="ECO:0000259" key="3">
    <source>
        <dbReference type="PROSITE" id="PS50041"/>
    </source>
</evidence>
<keyword evidence="1" id="KW-1133">Transmembrane helix</keyword>
<dbReference type="PANTHER" id="PTHR46784:SF1">
    <property type="entry name" value="KILLER CELL LECTIN-LIKE RECEPTOR SUBFAMILY B MEMBER 1"/>
    <property type="match status" value="1"/>
</dbReference>
<feature type="non-terminal residue" evidence="4">
    <location>
        <position position="95"/>
    </location>
</feature>
<comment type="caution">
    <text evidence="4">The sequence shown here is derived from an EMBL/GenBank/DDBJ whole genome shotgun (WGS) entry which is preliminary data.</text>
</comment>
<feature type="domain" description="C-type lectin" evidence="3">
    <location>
        <begin position="16"/>
        <end position="89"/>
    </location>
</feature>
<dbReference type="OrthoDB" id="538816at2759"/>
<evidence type="ECO:0000256" key="2">
    <source>
        <dbReference type="ARBA" id="ARBA00023157"/>
    </source>
</evidence>
<keyword evidence="1" id="KW-0472">Membrane</keyword>
<dbReference type="InterPro" id="IPR016187">
    <property type="entry name" value="CTDL_fold"/>
</dbReference>
<dbReference type="InterPro" id="IPR051527">
    <property type="entry name" value="KLR_subfamily_B"/>
</dbReference>
<protein>
    <submittedName>
        <fullName evidence="4">KRBBA protein</fullName>
    </submittedName>
</protein>
<keyword evidence="1" id="KW-0812">Transmembrane</keyword>
<proteinExistence type="predicted"/>
<feature type="non-terminal residue" evidence="4">
    <location>
        <position position="1"/>
    </location>
</feature>
<name>A0A7L1NWQ1_RHICY</name>
<dbReference type="SUPFAM" id="SSF56436">
    <property type="entry name" value="C-type lectin-like"/>
    <property type="match status" value="1"/>
</dbReference>
<organism evidence="4 5">
    <name type="scientific">Rhinopomastus cyanomelas</name>
    <name type="common">Common scimitarbill</name>
    <dbReference type="NCBI Taxonomy" id="113115"/>
    <lineage>
        <taxon>Eukaryota</taxon>
        <taxon>Metazoa</taxon>
        <taxon>Chordata</taxon>
        <taxon>Craniata</taxon>
        <taxon>Vertebrata</taxon>
        <taxon>Euteleostomi</taxon>
        <taxon>Archelosauria</taxon>
        <taxon>Archosauria</taxon>
        <taxon>Dinosauria</taxon>
        <taxon>Saurischia</taxon>
        <taxon>Theropoda</taxon>
        <taxon>Coelurosauria</taxon>
        <taxon>Aves</taxon>
        <taxon>Neognathae</taxon>
        <taxon>Neoaves</taxon>
        <taxon>Telluraves</taxon>
        <taxon>Coraciimorphae</taxon>
        <taxon>Bucerotiformes</taxon>
        <taxon>Rhinopomastidae</taxon>
        <taxon>Rhinopomastus</taxon>
    </lineage>
</organism>
<dbReference type="EMBL" id="VXBP01009755">
    <property type="protein sequence ID" value="NXO04029.1"/>
    <property type="molecule type" value="Genomic_DNA"/>
</dbReference>
<gene>
    <name evidence="4" type="primary">Klrb1b</name>
    <name evidence="4" type="ORF">RHICYA_R16087</name>
</gene>
<evidence type="ECO:0000313" key="5">
    <source>
        <dbReference type="Proteomes" id="UP000565785"/>
    </source>
</evidence>